<evidence type="ECO:0000256" key="2">
    <source>
        <dbReference type="ARBA" id="ARBA00022695"/>
    </source>
</evidence>
<reference evidence="4 5" key="1">
    <citation type="submission" date="2020-05" db="EMBL/GenBank/DDBJ databases">
        <title>Distinct polysaccharide utilization as determinants for interspecies competition between intestinal Prevotella spp.</title>
        <authorList>
            <person name="Galvez E.J.C."/>
            <person name="Iljazovic A."/>
            <person name="Strowig T."/>
        </authorList>
    </citation>
    <scope>NUCLEOTIDE SEQUENCE [LARGE SCALE GENOMIC DNA]</scope>
    <source>
        <strain evidence="4 5">PCHR</strain>
    </source>
</reference>
<keyword evidence="1 4" id="KW-0808">Transferase</keyword>
<proteinExistence type="predicted"/>
<sequence>MKYAVIAAGEGSRLAGEGIAVPKPLVRIGGECLIDRLIRVFMNNGATEIVVICNGTAIPVSRHLEHISNEGLDGHPVPLHFVVKNTSGSMHSFYEISRRLKDGPFCLTTVDTVFCESDFSKYISEFRKLVDGGLADGLMGVTGYVDDEKPLFVGVDDNLDVTGFYDDENGCRFVSGGIYGLVPAAVDVLEQCMARGTTRMRDFQRAMVAGGMKLKAYAFDKILDIDHASDIVKAENFIRKSVP</sequence>
<dbReference type="RefSeq" id="WP_172343788.1">
    <property type="nucleotide sequence ID" value="NZ_CASYYZ010000007.1"/>
</dbReference>
<keyword evidence="2" id="KW-0548">Nucleotidyltransferase</keyword>
<evidence type="ECO:0000256" key="1">
    <source>
        <dbReference type="ARBA" id="ARBA00022679"/>
    </source>
</evidence>
<dbReference type="Gene3D" id="3.90.550.10">
    <property type="entry name" value="Spore Coat Polysaccharide Biosynthesis Protein SpsA, Chain A"/>
    <property type="match status" value="1"/>
</dbReference>
<gene>
    <name evidence="4" type="ORF">HPS54_01910</name>
</gene>
<keyword evidence="5" id="KW-1185">Reference proteome</keyword>
<dbReference type="InterPro" id="IPR005835">
    <property type="entry name" value="NTP_transferase_dom"/>
</dbReference>
<evidence type="ECO:0000313" key="4">
    <source>
        <dbReference type="EMBL" id="NPE24285.1"/>
    </source>
</evidence>
<accession>A0ABX2B241</accession>
<dbReference type="InterPro" id="IPR050065">
    <property type="entry name" value="GlmU-like"/>
</dbReference>
<dbReference type="InterPro" id="IPR029044">
    <property type="entry name" value="Nucleotide-diphossugar_trans"/>
</dbReference>
<dbReference type="Pfam" id="PF00483">
    <property type="entry name" value="NTP_transferase"/>
    <property type="match status" value="1"/>
</dbReference>
<dbReference type="PANTHER" id="PTHR43584:SF8">
    <property type="entry name" value="N-ACETYLMURAMATE ALPHA-1-PHOSPHATE URIDYLYLTRANSFERASE"/>
    <property type="match status" value="1"/>
</dbReference>
<dbReference type="SUPFAM" id="SSF53448">
    <property type="entry name" value="Nucleotide-diphospho-sugar transferases"/>
    <property type="match status" value="1"/>
</dbReference>
<evidence type="ECO:0000259" key="3">
    <source>
        <dbReference type="Pfam" id="PF00483"/>
    </source>
</evidence>
<dbReference type="GO" id="GO:0016740">
    <property type="term" value="F:transferase activity"/>
    <property type="evidence" value="ECO:0007669"/>
    <property type="project" value="UniProtKB-KW"/>
</dbReference>
<comment type="caution">
    <text evidence="4">The sequence shown here is derived from an EMBL/GenBank/DDBJ whole genome shotgun (WGS) entry which is preliminary data.</text>
</comment>
<organism evidence="4 5">
    <name type="scientific">Xylanibacter caecicola</name>
    <dbReference type="NCBI Taxonomy" id="2736294"/>
    <lineage>
        <taxon>Bacteria</taxon>
        <taxon>Pseudomonadati</taxon>
        <taxon>Bacteroidota</taxon>
        <taxon>Bacteroidia</taxon>
        <taxon>Bacteroidales</taxon>
        <taxon>Prevotellaceae</taxon>
        <taxon>Xylanibacter</taxon>
    </lineage>
</organism>
<dbReference type="EMBL" id="JABKKJ010000002">
    <property type="protein sequence ID" value="NPE24285.1"/>
    <property type="molecule type" value="Genomic_DNA"/>
</dbReference>
<dbReference type="Proteomes" id="UP000820977">
    <property type="component" value="Unassembled WGS sequence"/>
</dbReference>
<dbReference type="PANTHER" id="PTHR43584">
    <property type="entry name" value="NUCLEOTIDYL TRANSFERASE"/>
    <property type="match status" value="1"/>
</dbReference>
<name>A0ABX2B241_9BACT</name>
<feature type="domain" description="Nucleotidyl transferase" evidence="3">
    <location>
        <begin position="5"/>
        <end position="240"/>
    </location>
</feature>
<protein>
    <submittedName>
        <fullName evidence="4">NTP transferase domain-containing protein</fullName>
    </submittedName>
</protein>
<evidence type="ECO:0000313" key="5">
    <source>
        <dbReference type="Proteomes" id="UP000820977"/>
    </source>
</evidence>